<accession>A0ACB8GK28</accession>
<evidence type="ECO:0000313" key="1">
    <source>
        <dbReference type="EMBL" id="KAH9475888.1"/>
    </source>
</evidence>
<protein>
    <submittedName>
        <fullName evidence="1">Oxalate decarboxylase OxdC</fullName>
    </submittedName>
</protein>
<keyword evidence="2" id="KW-1185">Reference proteome</keyword>
<comment type="caution">
    <text evidence="1">The sequence shown here is derived from an EMBL/GenBank/DDBJ whole genome shotgun (WGS) entry which is preliminary data.</text>
</comment>
<reference evidence="1" key="1">
    <citation type="submission" date="2021-10" db="EMBL/GenBank/DDBJ databases">
        <title>Psilocybe cubensis genome.</title>
        <authorList>
            <person name="Mckernan K.J."/>
            <person name="Crawford S."/>
            <person name="Trippe A."/>
            <person name="Kane L.T."/>
            <person name="Mclaughlin S."/>
        </authorList>
    </citation>
    <scope>NUCLEOTIDE SEQUENCE</scope>
    <source>
        <strain evidence="1">MGC-MH-2018</strain>
    </source>
</reference>
<proteinExistence type="predicted"/>
<name>A0ACB8GK28_PSICU</name>
<sequence length="469" mass="51903">MWHPILILSILLQCSTVLVIAAPTVPIQPQVEYTDSNPNDVLWTPTSGRFPSPQRGRVGASILGPQNVPMDLQNADLLAPPTTDNGEVQNYKWPFSFSHNKLKDGGWARQQNVKDLPQATDIAGVNMRLEAGAIREMHWHSTSEWAYVLKGDLRVSTITPEGQVWVGDVSAGDLWYFPAGNPHSIQAKDTAPDGAEFLLIFDSGSFSEDSTFQLTDWLAHVPKSVIAKNFGMTGNLDAFDHIPEHELYIFPSLPPSPDISQDMVIPNNTPHPYTYQFSKVVPEQKEAGTVKVVDSRTFTVSETIAAAEVELEVGGLRELHVRILKFGLYFMLHVTDDIFSNRIVASNAAGMDLLCVSHHIIRFSPGTKLLGLVLVKLGSLFSRPKEMLQHTISMQGGDIAYIPPTFGHYIENIGNTTLKFVEILKSDIFQDISLSQWLALTPPNLVKAHLGFSDEVMAKLTKTKKTLVK</sequence>
<evidence type="ECO:0000313" key="2">
    <source>
        <dbReference type="Proteomes" id="UP000664032"/>
    </source>
</evidence>
<dbReference type="EMBL" id="JAFIQS020000011">
    <property type="protein sequence ID" value="KAH9475888.1"/>
    <property type="molecule type" value="Genomic_DNA"/>
</dbReference>
<dbReference type="Proteomes" id="UP000664032">
    <property type="component" value="Unassembled WGS sequence"/>
</dbReference>
<gene>
    <name evidence="1" type="ORF">JR316_0011449</name>
</gene>
<organism evidence="1 2">
    <name type="scientific">Psilocybe cubensis</name>
    <name type="common">Psychedelic mushroom</name>
    <name type="synonym">Stropharia cubensis</name>
    <dbReference type="NCBI Taxonomy" id="181762"/>
    <lineage>
        <taxon>Eukaryota</taxon>
        <taxon>Fungi</taxon>
        <taxon>Dikarya</taxon>
        <taxon>Basidiomycota</taxon>
        <taxon>Agaricomycotina</taxon>
        <taxon>Agaricomycetes</taxon>
        <taxon>Agaricomycetidae</taxon>
        <taxon>Agaricales</taxon>
        <taxon>Agaricineae</taxon>
        <taxon>Strophariaceae</taxon>
        <taxon>Psilocybe</taxon>
    </lineage>
</organism>